<protein>
    <submittedName>
        <fullName evidence="6">26S proteasome non-ATPase regulatory subunit 10 (26S proteasome regulatory subunit p28)</fullName>
    </submittedName>
</protein>
<keyword evidence="6" id="KW-0647">Proteasome</keyword>
<evidence type="ECO:0000256" key="3">
    <source>
        <dbReference type="PROSITE-ProRule" id="PRU00023"/>
    </source>
</evidence>
<dbReference type="Proteomes" id="UP001642464">
    <property type="component" value="Unassembled WGS sequence"/>
</dbReference>
<gene>
    <name evidence="5" type="ORF">SCF082_LOCUS13169</name>
    <name evidence="6" type="ORF">SCF082_LOCUS41793</name>
</gene>
<evidence type="ECO:0000313" key="5">
    <source>
        <dbReference type="EMBL" id="CAK9016407.1"/>
    </source>
</evidence>
<dbReference type="EMBL" id="CAXAMM010008113">
    <property type="protein sequence ID" value="CAK9016407.1"/>
    <property type="molecule type" value="Genomic_DNA"/>
</dbReference>
<dbReference type="PANTHER" id="PTHR24171">
    <property type="entry name" value="ANKYRIN REPEAT DOMAIN-CONTAINING PROTEIN 39-RELATED"/>
    <property type="match status" value="1"/>
</dbReference>
<feature type="region of interest" description="Disordered" evidence="4">
    <location>
        <begin position="463"/>
        <end position="485"/>
    </location>
</feature>
<dbReference type="PROSITE" id="PS50297">
    <property type="entry name" value="ANK_REP_REGION"/>
    <property type="match status" value="3"/>
</dbReference>
<evidence type="ECO:0000256" key="1">
    <source>
        <dbReference type="ARBA" id="ARBA00022737"/>
    </source>
</evidence>
<evidence type="ECO:0000256" key="4">
    <source>
        <dbReference type="SAM" id="MobiDB-lite"/>
    </source>
</evidence>
<feature type="repeat" description="ANK" evidence="3">
    <location>
        <begin position="414"/>
        <end position="446"/>
    </location>
</feature>
<dbReference type="Gene3D" id="1.25.40.20">
    <property type="entry name" value="Ankyrin repeat-containing domain"/>
    <property type="match status" value="2"/>
</dbReference>
<feature type="repeat" description="ANK" evidence="3">
    <location>
        <begin position="348"/>
        <end position="380"/>
    </location>
</feature>
<organism evidence="6 7">
    <name type="scientific">Durusdinium trenchii</name>
    <dbReference type="NCBI Taxonomy" id="1381693"/>
    <lineage>
        <taxon>Eukaryota</taxon>
        <taxon>Sar</taxon>
        <taxon>Alveolata</taxon>
        <taxon>Dinophyceae</taxon>
        <taxon>Suessiales</taxon>
        <taxon>Symbiodiniaceae</taxon>
        <taxon>Durusdinium</taxon>
    </lineage>
</organism>
<dbReference type="PROSITE" id="PS50088">
    <property type="entry name" value="ANK_REPEAT"/>
    <property type="match status" value="3"/>
</dbReference>
<sequence>MNNRDVAMALLHRCDIPRVNARGMDWAAFNAAGHRGSAGVVLTGLFDAEELEEWREGEVLARHGNETFYADNTRGRYAHPKLADYVKSKRNDKMIFVSDTLRGAFGRAWRSARKPPRRKLLIDFAERPIFSIGVSGGSVPRHGNHPETWHALLSGIKAWWLPKLASKASAALAASSFEGWDDPCGSIQKTIEGHQVPTGISLCVQNQGEVLYFGDNVEHATCSLSDFSLAVGAQGHTEAWPDLLRAANRGDLAAVKKALKHNFANPNAPSTREQLVSVFGRYGHAPLHRAALHGFPEVVEHLLAARAEPTQRDAEGLTPTFLAAFSGHVQVLRALAGHVSVPKEHDSEGATPLQWAATQGHLEVAGLLLEHQVDVSTTNDAGGGPMSAAATTGHVDMLKKLASHRGAIHEVDVRGMMPLHWAALHGHAEVVQTLLELRAEPHVPNLNEQKPVDLAQERSVLKLLQEGGPTRQSKRWKHSRSESEL</sequence>
<proteinExistence type="predicted"/>
<dbReference type="SUPFAM" id="SSF51197">
    <property type="entry name" value="Clavaminate synthase-like"/>
    <property type="match status" value="1"/>
</dbReference>
<evidence type="ECO:0000313" key="7">
    <source>
        <dbReference type="Proteomes" id="UP001642464"/>
    </source>
</evidence>
<dbReference type="Pfam" id="PF12796">
    <property type="entry name" value="Ank_2"/>
    <property type="match status" value="1"/>
</dbReference>
<dbReference type="EMBL" id="CAXAMM010039707">
    <property type="protein sequence ID" value="CAK9088500.1"/>
    <property type="molecule type" value="Genomic_DNA"/>
</dbReference>
<name>A0ABP0QJQ6_9DINO</name>
<keyword evidence="7" id="KW-1185">Reference proteome</keyword>
<dbReference type="PANTHER" id="PTHR24171:SF9">
    <property type="entry name" value="ANKYRIN REPEAT DOMAIN-CONTAINING PROTEIN 39"/>
    <property type="match status" value="1"/>
</dbReference>
<dbReference type="SUPFAM" id="SSF48403">
    <property type="entry name" value="Ankyrin repeat"/>
    <property type="match status" value="1"/>
</dbReference>
<keyword evidence="1" id="KW-0677">Repeat</keyword>
<accession>A0ABP0QJQ6</accession>
<dbReference type="GO" id="GO:0000502">
    <property type="term" value="C:proteasome complex"/>
    <property type="evidence" value="ECO:0007669"/>
    <property type="project" value="UniProtKB-KW"/>
</dbReference>
<reference evidence="6 7" key="1">
    <citation type="submission" date="2024-02" db="EMBL/GenBank/DDBJ databases">
        <authorList>
            <person name="Chen Y."/>
            <person name="Shah S."/>
            <person name="Dougan E. K."/>
            <person name="Thang M."/>
            <person name="Chan C."/>
        </authorList>
    </citation>
    <scope>NUCLEOTIDE SEQUENCE [LARGE SCALE GENOMIC DNA]</scope>
</reference>
<dbReference type="SMART" id="SM00248">
    <property type="entry name" value="ANK"/>
    <property type="match status" value="6"/>
</dbReference>
<evidence type="ECO:0000313" key="6">
    <source>
        <dbReference type="EMBL" id="CAK9088500.1"/>
    </source>
</evidence>
<feature type="repeat" description="ANK" evidence="3">
    <location>
        <begin position="282"/>
        <end position="314"/>
    </location>
</feature>
<keyword evidence="2 3" id="KW-0040">ANK repeat</keyword>
<dbReference type="InterPro" id="IPR002110">
    <property type="entry name" value="Ankyrin_rpt"/>
</dbReference>
<evidence type="ECO:0000256" key="2">
    <source>
        <dbReference type="ARBA" id="ARBA00023043"/>
    </source>
</evidence>
<dbReference type="Pfam" id="PF13637">
    <property type="entry name" value="Ank_4"/>
    <property type="match status" value="1"/>
</dbReference>
<comment type="caution">
    <text evidence="6">The sequence shown here is derived from an EMBL/GenBank/DDBJ whole genome shotgun (WGS) entry which is preliminary data.</text>
</comment>
<dbReference type="InterPro" id="IPR036770">
    <property type="entry name" value="Ankyrin_rpt-contain_sf"/>
</dbReference>